<accession>A0AAV9I282</accession>
<reference evidence="1" key="2">
    <citation type="submission" date="2023-06" db="EMBL/GenBank/DDBJ databases">
        <authorList>
            <consortium name="Lawrence Berkeley National Laboratory"/>
            <person name="Mondo S.J."/>
            <person name="Hensen N."/>
            <person name="Bonometti L."/>
            <person name="Westerberg I."/>
            <person name="Brannstrom I.O."/>
            <person name="Guillou S."/>
            <person name="Cros-Aarteil S."/>
            <person name="Calhoun S."/>
            <person name="Haridas S."/>
            <person name="Kuo A."/>
            <person name="Pangilinan J."/>
            <person name="Riley R."/>
            <person name="Labutti K."/>
            <person name="Andreopoulos B."/>
            <person name="Lipzen A."/>
            <person name="Chen C."/>
            <person name="Yanf M."/>
            <person name="Daum C."/>
            <person name="Ng V."/>
            <person name="Clum A."/>
            <person name="Steindorff A."/>
            <person name="Ohm R."/>
            <person name="Martin F."/>
            <person name="Silar P."/>
            <person name="Natvig D."/>
            <person name="Lalanne C."/>
            <person name="Gautier V."/>
            <person name="Ament-Velasquez S.L."/>
            <person name="Kruys A."/>
            <person name="Hutchinson M.I."/>
            <person name="Powell A.J."/>
            <person name="Barry K."/>
            <person name="Miller A.N."/>
            <person name="Grigoriev I.V."/>
            <person name="Debuchy R."/>
            <person name="Gladieux P."/>
            <person name="Thoren M.H."/>
            <person name="Johannesson H."/>
        </authorList>
    </citation>
    <scope>NUCLEOTIDE SEQUENCE</scope>
    <source>
        <strain evidence="1">PSN324</strain>
    </source>
</reference>
<protein>
    <submittedName>
        <fullName evidence="1">Alpha/Beta hydrolase protein</fullName>
    </submittedName>
</protein>
<dbReference type="GO" id="GO:0016787">
    <property type="term" value="F:hydrolase activity"/>
    <property type="evidence" value="ECO:0007669"/>
    <property type="project" value="UniProtKB-KW"/>
</dbReference>
<dbReference type="InterPro" id="IPR029058">
    <property type="entry name" value="AB_hydrolase_fold"/>
</dbReference>
<dbReference type="PANTHER" id="PTHR43194:SF4">
    <property type="entry name" value="AB HYDROLASE-1 DOMAIN-CONTAINING PROTEIN"/>
    <property type="match status" value="1"/>
</dbReference>
<dbReference type="Proteomes" id="UP001321749">
    <property type="component" value="Unassembled WGS sequence"/>
</dbReference>
<evidence type="ECO:0000313" key="1">
    <source>
        <dbReference type="EMBL" id="KAK4466320.1"/>
    </source>
</evidence>
<dbReference type="AlphaFoldDB" id="A0AAV9I282"/>
<dbReference type="Gene3D" id="3.40.50.1820">
    <property type="entry name" value="alpha/beta hydrolase"/>
    <property type="match status" value="1"/>
</dbReference>
<dbReference type="PANTHER" id="PTHR43194">
    <property type="entry name" value="HYDROLASE ALPHA/BETA FOLD FAMILY"/>
    <property type="match status" value="1"/>
</dbReference>
<dbReference type="SUPFAM" id="SSF53474">
    <property type="entry name" value="alpha/beta-Hydrolases"/>
    <property type="match status" value="1"/>
</dbReference>
<organism evidence="1 2">
    <name type="scientific">Cladorrhinum samala</name>
    <dbReference type="NCBI Taxonomy" id="585594"/>
    <lineage>
        <taxon>Eukaryota</taxon>
        <taxon>Fungi</taxon>
        <taxon>Dikarya</taxon>
        <taxon>Ascomycota</taxon>
        <taxon>Pezizomycotina</taxon>
        <taxon>Sordariomycetes</taxon>
        <taxon>Sordariomycetidae</taxon>
        <taxon>Sordariales</taxon>
        <taxon>Podosporaceae</taxon>
        <taxon>Cladorrhinum</taxon>
    </lineage>
</organism>
<keyword evidence="2" id="KW-1185">Reference proteome</keyword>
<name>A0AAV9I282_9PEZI</name>
<dbReference type="EMBL" id="MU864932">
    <property type="protein sequence ID" value="KAK4466320.1"/>
    <property type="molecule type" value="Genomic_DNA"/>
</dbReference>
<dbReference type="InterPro" id="IPR050228">
    <property type="entry name" value="Carboxylesterase_BioH"/>
</dbReference>
<comment type="caution">
    <text evidence="1">The sequence shown here is derived from an EMBL/GenBank/DDBJ whole genome shotgun (WGS) entry which is preliminary data.</text>
</comment>
<reference evidence="1" key="1">
    <citation type="journal article" date="2023" name="Mol. Phylogenet. Evol.">
        <title>Genome-scale phylogeny and comparative genomics of the fungal order Sordariales.</title>
        <authorList>
            <person name="Hensen N."/>
            <person name="Bonometti L."/>
            <person name="Westerberg I."/>
            <person name="Brannstrom I.O."/>
            <person name="Guillou S."/>
            <person name="Cros-Aarteil S."/>
            <person name="Calhoun S."/>
            <person name="Haridas S."/>
            <person name="Kuo A."/>
            <person name="Mondo S."/>
            <person name="Pangilinan J."/>
            <person name="Riley R."/>
            <person name="LaButti K."/>
            <person name="Andreopoulos B."/>
            <person name="Lipzen A."/>
            <person name="Chen C."/>
            <person name="Yan M."/>
            <person name="Daum C."/>
            <person name="Ng V."/>
            <person name="Clum A."/>
            <person name="Steindorff A."/>
            <person name="Ohm R.A."/>
            <person name="Martin F."/>
            <person name="Silar P."/>
            <person name="Natvig D.O."/>
            <person name="Lalanne C."/>
            <person name="Gautier V."/>
            <person name="Ament-Velasquez S.L."/>
            <person name="Kruys A."/>
            <person name="Hutchinson M.I."/>
            <person name="Powell A.J."/>
            <person name="Barry K."/>
            <person name="Miller A.N."/>
            <person name="Grigoriev I.V."/>
            <person name="Debuchy R."/>
            <person name="Gladieux P."/>
            <person name="Hiltunen Thoren M."/>
            <person name="Johannesson H."/>
        </authorList>
    </citation>
    <scope>NUCLEOTIDE SEQUENCE</scope>
    <source>
        <strain evidence="1">PSN324</strain>
    </source>
</reference>
<proteinExistence type="predicted"/>
<sequence length="357" mass="38701">MDDTIPPAAHTNEVFYVGGEAITDTHGTEYYHGQIYVEHLTPVKKPLNPHPIICIPGGGRTGIDFLPSPALSSPSTSSWSSLLLSHCYDLYLIDPPFRGRSPVSPLPLDYATFPPAKVKSAWSSAQLSDRLTMNHILASTHPQLSDLAHEQRLSQKGCIELLEGISQPAFLLSHSMGAKTAWLVADSRPDLVKGIIAVEPAGPPFKGVGVNGQRKETARYGITDAPITYEPEGTELKVCKVQPGHDSTTTTTTEDKGRIAVLLQDDCGGTEEVKKLVNLRDIPVLVVTGEMSAHRGYDWGTVEFLRQAGVGNVEHVQLEDSGVRGNGHMLMMEGNRGEVGRILVEWIGRITGQRTTG</sequence>
<evidence type="ECO:0000313" key="2">
    <source>
        <dbReference type="Proteomes" id="UP001321749"/>
    </source>
</evidence>
<gene>
    <name evidence="1" type="ORF">QBC42DRAFT_166976</name>
</gene>
<keyword evidence="1" id="KW-0378">Hydrolase</keyword>